<evidence type="ECO:0000256" key="1">
    <source>
        <dbReference type="ARBA" id="ARBA00004141"/>
    </source>
</evidence>
<feature type="region of interest" description="Disordered" evidence="9">
    <location>
        <begin position="875"/>
        <end position="898"/>
    </location>
</feature>
<feature type="region of interest" description="Disordered" evidence="9">
    <location>
        <begin position="804"/>
        <end position="839"/>
    </location>
</feature>
<feature type="transmembrane region" description="Helical" evidence="10">
    <location>
        <begin position="236"/>
        <end position="254"/>
    </location>
</feature>
<feature type="transmembrane region" description="Helical" evidence="10">
    <location>
        <begin position="266"/>
        <end position="282"/>
    </location>
</feature>
<feature type="transmembrane region" description="Helical" evidence="10">
    <location>
        <begin position="328"/>
        <end position="353"/>
    </location>
</feature>
<evidence type="ECO:0000256" key="3">
    <source>
        <dbReference type="ARBA" id="ARBA00022692"/>
    </source>
</evidence>
<feature type="domain" description="Potassium channel" evidence="11">
    <location>
        <begin position="339"/>
        <end position="410"/>
    </location>
</feature>
<dbReference type="InterPro" id="IPR003280">
    <property type="entry name" value="2pore_dom_K_chnl"/>
</dbReference>
<dbReference type="PANTHER" id="PTHR11003:SF291">
    <property type="entry name" value="IP11374P"/>
    <property type="match status" value="1"/>
</dbReference>
<evidence type="ECO:0000259" key="11">
    <source>
        <dbReference type="Pfam" id="PF07885"/>
    </source>
</evidence>
<evidence type="ECO:0000256" key="5">
    <source>
        <dbReference type="ARBA" id="ARBA00023065"/>
    </source>
</evidence>
<feature type="transmembrane region" description="Helical" evidence="10">
    <location>
        <begin position="517"/>
        <end position="536"/>
    </location>
</feature>
<dbReference type="Pfam" id="PF07885">
    <property type="entry name" value="Ion_trans_2"/>
    <property type="match status" value="2"/>
</dbReference>
<keyword evidence="13" id="KW-1185">Reference proteome</keyword>
<accession>A0A9P6V111</accession>
<keyword evidence="5 8" id="KW-0406">Ion transport</keyword>
<keyword evidence="6 10" id="KW-0472">Membrane</keyword>
<dbReference type="GO" id="GO:0005886">
    <property type="term" value="C:plasma membrane"/>
    <property type="evidence" value="ECO:0007669"/>
    <property type="project" value="TreeGrafter"/>
</dbReference>
<dbReference type="Proteomes" id="UP000738325">
    <property type="component" value="Unassembled WGS sequence"/>
</dbReference>
<evidence type="ECO:0000256" key="6">
    <source>
        <dbReference type="ARBA" id="ARBA00023136"/>
    </source>
</evidence>
<reference evidence="12" key="1">
    <citation type="journal article" date="2020" name="Fungal Divers.">
        <title>Resolving the Mortierellaceae phylogeny through synthesis of multi-gene phylogenetics and phylogenomics.</title>
        <authorList>
            <person name="Vandepol N."/>
            <person name="Liber J."/>
            <person name="Desiro A."/>
            <person name="Na H."/>
            <person name="Kennedy M."/>
            <person name="Barry K."/>
            <person name="Grigoriev I.V."/>
            <person name="Miller A.N."/>
            <person name="O'Donnell K."/>
            <person name="Stajich J.E."/>
            <person name="Bonito G."/>
        </authorList>
    </citation>
    <scope>NUCLEOTIDE SEQUENCE</scope>
    <source>
        <strain evidence="12">REB-010B</strain>
    </source>
</reference>
<evidence type="ECO:0000256" key="10">
    <source>
        <dbReference type="SAM" id="Phobius"/>
    </source>
</evidence>
<feature type="transmembrane region" description="Helical" evidence="10">
    <location>
        <begin position="294"/>
        <end position="316"/>
    </location>
</feature>
<dbReference type="GO" id="GO:0015271">
    <property type="term" value="F:outward rectifier potassium channel activity"/>
    <property type="evidence" value="ECO:0007669"/>
    <property type="project" value="TreeGrafter"/>
</dbReference>
<comment type="similarity">
    <text evidence="8">Belongs to the two pore domain potassium channel (TC 1.A.1.8) family.</text>
</comment>
<evidence type="ECO:0000313" key="12">
    <source>
        <dbReference type="EMBL" id="KAG0330395.1"/>
    </source>
</evidence>
<feature type="transmembrane region" description="Helical" evidence="10">
    <location>
        <begin position="486"/>
        <end position="505"/>
    </location>
</feature>
<keyword evidence="4 10" id="KW-1133">Transmembrane helix</keyword>
<feature type="transmembrane region" description="Helical" evidence="10">
    <location>
        <begin position="386"/>
        <end position="406"/>
    </location>
</feature>
<organism evidence="12 13">
    <name type="scientific">Dissophora globulifera</name>
    <dbReference type="NCBI Taxonomy" id="979702"/>
    <lineage>
        <taxon>Eukaryota</taxon>
        <taxon>Fungi</taxon>
        <taxon>Fungi incertae sedis</taxon>
        <taxon>Mucoromycota</taxon>
        <taxon>Mortierellomycotina</taxon>
        <taxon>Mortierellomycetes</taxon>
        <taxon>Mortierellales</taxon>
        <taxon>Mortierellaceae</taxon>
        <taxon>Dissophora</taxon>
    </lineage>
</organism>
<sequence>MAHWTISTSGHDLFHTNLSSPSNVNNDSISIASRHSDKCRQIHNSQQQHGSWYPPLHPALADGHRPISDGYEYATQDYIASNDEKSEIRRSASTGHQNERRHIVYEDGTHYPQHHSRHYQYEAGDRNAMDYAPSRRRRGRDRRIGPLPDARNSIAGSSVNNPPPPLLSSMYSPHPQPKLERAGPYLTIAALQAYTILTVVRCMADPTWIEFETRGITSERREYAADWGTIGNRERWLLGSTIMFTLLSCIGVTLRIMDKLAWLRRTFVISACLQAMASFMSTRQLPPESQYSHGFLACIITISLSVIVVIMLAVDWHRGFPSAGLSATLKALIISSFMMTIVIIIGAVIYTWLETWTFDQAVNFCIVSFSTIGYGNLSPLSEGGRVFFFFYGILGMSSVGFFIVSLRNAVIEQFHWRLIENFSRPSHLTRVQTRMSSKDLSYPKARLEEERRVKTVVKRKMIMHMVAIWFILWFGGAGVFCAFEKWTFLESLYFCYVTLTTIGFGDYVPLEPGSIEFWNIYVFVGLTIFAYILTLFSESMISHIRLVDDEVVDDDDDDDDDYISNVNELGAVVGRDLSEGLSTPLPFTRRAGYIGVLGMEGSKWMQNGQNQQPNMMRATTVPSYKQSILLDMAAVASEGGLDIQRNQDHRLLSKQNVQVRDEIMDGIANFNDIVASDSEGDNVSFRESIGELSPLQQRQPQQLRYRPGARRASSMSRILRISAKKRRQMLQAEYYVAHKSPTHSTSSKITTTGRYNSSINDINSLHELGASQATIESVDTCDISHQKTLFQYLEVAPAPALARSRGSTAGSADSDRGSLISQSSGYNIGSDTKSSGQPHAHVYRTAGYQDMPAHRRQDTTPTSREYLAHQLALPDSNIDGVDRSGGADGVDPQGSPAQDQTYFQTSALQHQPVVRFESPAASPRHPHLVHHVSLGESASGGSSAYGNNNSTPLTTSASSYMSSLIEPLQQKINLSLFDVTDSRPTAQTPQGILGKTYLEEDDAWEDTRRVAGTSVVTLLDLLPAAHPMLEIQNSLNSRINSADIGEAGLTELELDQRKQSSSSPTQPS</sequence>
<dbReference type="AlphaFoldDB" id="A0A9P6V111"/>
<comment type="caution">
    <text evidence="12">The sequence shown here is derived from an EMBL/GenBank/DDBJ whole genome shotgun (WGS) entry which is preliminary data.</text>
</comment>
<feature type="region of interest" description="Disordered" evidence="9">
    <location>
        <begin position="82"/>
        <end position="101"/>
    </location>
</feature>
<dbReference type="PRINTS" id="PR01333">
    <property type="entry name" value="2POREKCHANEL"/>
</dbReference>
<evidence type="ECO:0000256" key="7">
    <source>
        <dbReference type="ARBA" id="ARBA00023303"/>
    </source>
</evidence>
<feature type="region of interest" description="Disordered" evidence="9">
    <location>
        <begin position="121"/>
        <end position="174"/>
    </location>
</feature>
<evidence type="ECO:0000256" key="9">
    <source>
        <dbReference type="SAM" id="MobiDB-lite"/>
    </source>
</evidence>
<dbReference type="InterPro" id="IPR013099">
    <property type="entry name" value="K_chnl_dom"/>
</dbReference>
<evidence type="ECO:0000313" key="13">
    <source>
        <dbReference type="Proteomes" id="UP000738325"/>
    </source>
</evidence>
<keyword evidence="2 8" id="KW-0813">Transport</keyword>
<evidence type="ECO:0000256" key="2">
    <source>
        <dbReference type="ARBA" id="ARBA00022448"/>
    </source>
</evidence>
<dbReference type="SUPFAM" id="SSF81324">
    <property type="entry name" value="Voltage-gated potassium channels"/>
    <property type="match status" value="2"/>
</dbReference>
<name>A0A9P6V111_9FUNG</name>
<dbReference type="GO" id="GO:0030322">
    <property type="term" value="P:stabilization of membrane potential"/>
    <property type="evidence" value="ECO:0007669"/>
    <property type="project" value="TreeGrafter"/>
</dbReference>
<proteinExistence type="inferred from homology"/>
<feature type="transmembrane region" description="Helical" evidence="10">
    <location>
        <begin position="461"/>
        <end position="480"/>
    </location>
</feature>
<evidence type="ECO:0000256" key="4">
    <source>
        <dbReference type="ARBA" id="ARBA00022989"/>
    </source>
</evidence>
<feature type="domain" description="Potassium channel" evidence="11">
    <location>
        <begin position="470"/>
        <end position="539"/>
    </location>
</feature>
<protein>
    <submittedName>
        <fullName evidence="12">Potassium channel</fullName>
    </submittedName>
</protein>
<evidence type="ECO:0000256" key="8">
    <source>
        <dbReference type="RuleBase" id="RU003857"/>
    </source>
</evidence>
<comment type="subcellular location">
    <subcellularLocation>
        <location evidence="1">Membrane</location>
        <topology evidence="1">Multi-pass membrane protein</topology>
    </subcellularLocation>
</comment>
<feature type="compositionally biased region" description="Polar residues" evidence="9">
    <location>
        <begin position="819"/>
        <end position="837"/>
    </location>
</feature>
<keyword evidence="3 8" id="KW-0812">Transmembrane</keyword>
<dbReference type="GO" id="GO:0022841">
    <property type="term" value="F:potassium ion leak channel activity"/>
    <property type="evidence" value="ECO:0007669"/>
    <property type="project" value="TreeGrafter"/>
</dbReference>
<dbReference type="PANTHER" id="PTHR11003">
    <property type="entry name" value="POTASSIUM CHANNEL, SUBFAMILY K"/>
    <property type="match status" value="1"/>
</dbReference>
<dbReference type="EMBL" id="JAAAIP010000003">
    <property type="protein sequence ID" value="KAG0330395.1"/>
    <property type="molecule type" value="Genomic_DNA"/>
</dbReference>
<keyword evidence="7 8" id="KW-0407">Ion channel</keyword>
<dbReference type="Gene3D" id="1.10.287.70">
    <property type="match status" value="2"/>
</dbReference>
<dbReference type="OrthoDB" id="297496at2759"/>
<gene>
    <name evidence="12" type="primary">TOK1_2</name>
    <name evidence="12" type="ORF">BGZ99_004765</name>
</gene>